<protein>
    <submittedName>
        <fullName evidence="2">Uncharacterized protein</fullName>
    </submittedName>
</protein>
<reference evidence="2 3" key="1">
    <citation type="submission" date="2009-01" db="EMBL/GenBank/DDBJ databases">
        <authorList>
            <person name="Fulton L."/>
            <person name="Clifton S."/>
            <person name="Fulton B."/>
            <person name="Xu J."/>
            <person name="Minx P."/>
            <person name="Pepin K.H."/>
            <person name="Johnson M."/>
            <person name="Bhonagiri V."/>
            <person name="Nash W.E."/>
            <person name="Mardis E.R."/>
            <person name="Wilson R.K."/>
        </authorList>
    </citation>
    <scope>NUCLEOTIDE SEQUENCE [LARGE SCALE GENOMIC DNA]</scope>
    <source>
        <strain evidence="3">DSM 10507 / JCM 14656 / S5a33</strain>
    </source>
</reference>
<proteinExistence type="predicted"/>
<reference evidence="2 3" key="2">
    <citation type="submission" date="2009-02" db="EMBL/GenBank/DDBJ databases">
        <title>Draft genome sequence of Blautia hydrogenotrophica DSM 10507 (Ruminococcus hydrogenotrophicus DSM 10507).</title>
        <authorList>
            <person name="Sudarsanam P."/>
            <person name="Ley R."/>
            <person name="Guruge J."/>
            <person name="Turnbaugh P.J."/>
            <person name="Mahowald M."/>
            <person name="Liep D."/>
            <person name="Gordon J."/>
        </authorList>
    </citation>
    <scope>NUCLEOTIDE SEQUENCE [LARGE SCALE GENOMIC DNA]</scope>
    <source>
        <strain evidence="3">DSM 10507 / JCM 14656 / S5a33</strain>
    </source>
</reference>
<evidence type="ECO:0000313" key="3">
    <source>
        <dbReference type="Proteomes" id="UP000003100"/>
    </source>
</evidence>
<dbReference type="HOGENOM" id="CLU_3213075_0_0_9"/>
<sequence length="44" mass="5049">MLRQQSEPGHKSEDDTTVQTVKNPTKPNKNLKKPEIKKDMLVLC</sequence>
<dbReference type="AlphaFoldDB" id="C0CRU3"/>
<evidence type="ECO:0000256" key="1">
    <source>
        <dbReference type="SAM" id="MobiDB-lite"/>
    </source>
</evidence>
<dbReference type="PATRIC" id="fig|476272.21.peg.288"/>
<keyword evidence="3" id="KW-1185">Reference proteome</keyword>
<comment type="caution">
    <text evidence="2">The sequence shown here is derived from an EMBL/GenBank/DDBJ whole genome shotgun (WGS) entry which is preliminary data.</text>
</comment>
<evidence type="ECO:0000313" key="2">
    <source>
        <dbReference type="EMBL" id="EEG47513.1"/>
    </source>
</evidence>
<feature type="compositionally biased region" description="Basic and acidic residues" evidence="1">
    <location>
        <begin position="32"/>
        <end position="44"/>
    </location>
</feature>
<organism evidence="2 3">
    <name type="scientific">Blautia hydrogenotrophica (strain DSM 10507 / JCM 14656 / S5a33)</name>
    <name type="common">Ruminococcus hydrogenotrophicus</name>
    <dbReference type="NCBI Taxonomy" id="476272"/>
    <lineage>
        <taxon>Bacteria</taxon>
        <taxon>Bacillati</taxon>
        <taxon>Bacillota</taxon>
        <taxon>Clostridia</taxon>
        <taxon>Lachnospirales</taxon>
        <taxon>Lachnospiraceae</taxon>
        <taxon>Blautia</taxon>
    </lineage>
</organism>
<dbReference type="EMBL" id="ACBZ01000190">
    <property type="protein sequence ID" value="EEG47513.1"/>
    <property type="molecule type" value="Genomic_DNA"/>
</dbReference>
<name>C0CRU3_BLAHS</name>
<accession>C0CRU3</accession>
<feature type="region of interest" description="Disordered" evidence="1">
    <location>
        <begin position="1"/>
        <end position="44"/>
    </location>
</feature>
<gene>
    <name evidence="2" type="ORF">RUMHYD_03609</name>
</gene>
<dbReference type="Proteomes" id="UP000003100">
    <property type="component" value="Unassembled WGS sequence"/>
</dbReference>